<dbReference type="GO" id="GO:0004722">
    <property type="term" value="F:protein serine/threonine phosphatase activity"/>
    <property type="evidence" value="ECO:0007669"/>
    <property type="project" value="UniProtKB-EC"/>
</dbReference>
<feature type="region of interest" description="Disordered" evidence="6">
    <location>
        <begin position="528"/>
        <end position="599"/>
    </location>
</feature>
<dbReference type="Pfam" id="PF00481">
    <property type="entry name" value="PP2C"/>
    <property type="match status" value="1"/>
</dbReference>
<gene>
    <name evidence="8" type="ORF">M427DRAFT_368819</name>
</gene>
<evidence type="ECO:0000256" key="2">
    <source>
        <dbReference type="ARBA" id="ARBA00001946"/>
    </source>
</evidence>
<dbReference type="Proteomes" id="UP000070544">
    <property type="component" value="Unassembled WGS sequence"/>
</dbReference>
<dbReference type="SUPFAM" id="SSF81606">
    <property type="entry name" value="PP2C-like"/>
    <property type="match status" value="2"/>
</dbReference>
<name>A0A139A9M2_GONPJ</name>
<feature type="region of interest" description="Disordered" evidence="6">
    <location>
        <begin position="88"/>
        <end position="143"/>
    </location>
</feature>
<dbReference type="Gene3D" id="3.60.40.10">
    <property type="entry name" value="PPM-type phosphatase domain"/>
    <property type="match status" value="2"/>
</dbReference>
<dbReference type="InterPro" id="IPR015655">
    <property type="entry name" value="PP2C"/>
</dbReference>
<evidence type="ECO:0000256" key="3">
    <source>
        <dbReference type="ARBA" id="ARBA00006702"/>
    </source>
</evidence>
<evidence type="ECO:0000256" key="6">
    <source>
        <dbReference type="SAM" id="MobiDB-lite"/>
    </source>
</evidence>
<dbReference type="InterPro" id="IPR036457">
    <property type="entry name" value="PPM-type-like_dom_sf"/>
</dbReference>
<keyword evidence="9" id="KW-1185">Reference proteome</keyword>
<dbReference type="EMBL" id="KQ965777">
    <property type="protein sequence ID" value="KXS13500.1"/>
    <property type="molecule type" value="Genomic_DNA"/>
</dbReference>
<dbReference type="AlphaFoldDB" id="A0A139A9M2"/>
<comment type="similarity">
    <text evidence="3">Belongs to the PP2C family.</text>
</comment>
<feature type="compositionally biased region" description="Polar residues" evidence="6">
    <location>
        <begin position="132"/>
        <end position="143"/>
    </location>
</feature>
<dbReference type="PANTHER" id="PTHR13832">
    <property type="entry name" value="PROTEIN PHOSPHATASE 2C"/>
    <property type="match status" value="1"/>
</dbReference>
<keyword evidence="5" id="KW-0464">Manganese</keyword>
<dbReference type="CDD" id="cd00143">
    <property type="entry name" value="PP2Cc"/>
    <property type="match status" value="1"/>
</dbReference>
<dbReference type="EC" id="3.1.3.16" evidence="4"/>
<feature type="domain" description="PPM-type phosphatase" evidence="7">
    <location>
        <begin position="192"/>
        <end position="492"/>
    </location>
</feature>
<dbReference type="OrthoDB" id="10264738at2759"/>
<accession>A0A139A9M2</accession>
<organism evidence="8 9">
    <name type="scientific">Gonapodya prolifera (strain JEL478)</name>
    <name type="common">Monoblepharis prolifera</name>
    <dbReference type="NCBI Taxonomy" id="1344416"/>
    <lineage>
        <taxon>Eukaryota</taxon>
        <taxon>Fungi</taxon>
        <taxon>Fungi incertae sedis</taxon>
        <taxon>Chytridiomycota</taxon>
        <taxon>Chytridiomycota incertae sedis</taxon>
        <taxon>Monoblepharidomycetes</taxon>
        <taxon>Monoblepharidales</taxon>
        <taxon>Gonapodyaceae</taxon>
        <taxon>Gonapodya</taxon>
    </lineage>
</organism>
<evidence type="ECO:0000259" key="7">
    <source>
        <dbReference type="PROSITE" id="PS51746"/>
    </source>
</evidence>
<dbReference type="STRING" id="1344416.A0A139A9M2"/>
<evidence type="ECO:0000313" key="8">
    <source>
        <dbReference type="EMBL" id="KXS13500.1"/>
    </source>
</evidence>
<evidence type="ECO:0000256" key="5">
    <source>
        <dbReference type="ARBA" id="ARBA00023211"/>
    </source>
</evidence>
<feature type="compositionally biased region" description="Polar residues" evidence="6">
    <location>
        <begin position="206"/>
        <end position="217"/>
    </location>
</feature>
<reference evidence="8 9" key="1">
    <citation type="journal article" date="2015" name="Genome Biol. Evol.">
        <title>Phylogenomic analyses indicate that early fungi evolved digesting cell walls of algal ancestors of land plants.</title>
        <authorList>
            <person name="Chang Y."/>
            <person name="Wang S."/>
            <person name="Sekimoto S."/>
            <person name="Aerts A.L."/>
            <person name="Choi C."/>
            <person name="Clum A."/>
            <person name="LaButti K.M."/>
            <person name="Lindquist E.A."/>
            <person name="Yee Ngan C."/>
            <person name="Ohm R.A."/>
            <person name="Salamov A.A."/>
            <person name="Grigoriev I.V."/>
            <person name="Spatafora J.W."/>
            <person name="Berbee M.L."/>
        </authorList>
    </citation>
    <scope>NUCLEOTIDE SEQUENCE [LARGE SCALE GENOMIC DNA]</scope>
    <source>
        <strain evidence="8 9">JEL478</strain>
    </source>
</reference>
<comment type="cofactor">
    <cofactor evidence="2">
        <name>Mg(2+)</name>
        <dbReference type="ChEBI" id="CHEBI:18420"/>
    </cofactor>
</comment>
<protein>
    <recommendedName>
        <fullName evidence="4">protein-serine/threonine phosphatase</fullName>
        <ecNumber evidence="4">3.1.3.16</ecNumber>
    </recommendedName>
</protein>
<evidence type="ECO:0000256" key="1">
    <source>
        <dbReference type="ARBA" id="ARBA00001936"/>
    </source>
</evidence>
<dbReference type="SMART" id="SM00332">
    <property type="entry name" value="PP2Cc"/>
    <property type="match status" value="1"/>
</dbReference>
<evidence type="ECO:0000313" key="9">
    <source>
        <dbReference type="Proteomes" id="UP000070544"/>
    </source>
</evidence>
<feature type="compositionally biased region" description="Basic and acidic residues" evidence="6">
    <location>
        <begin position="119"/>
        <end position="130"/>
    </location>
</feature>
<feature type="region of interest" description="Disordered" evidence="6">
    <location>
        <begin position="183"/>
        <end position="225"/>
    </location>
</feature>
<evidence type="ECO:0000256" key="4">
    <source>
        <dbReference type="ARBA" id="ARBA00013081"/>
    </source>
</evidence>
<dbReference type="PROSITE" id="PS51746">
    <property type="entry name" value="PPM_2"/>
    <property type="match status" value="1"/>
</dbReference>
<dbReference type="PANTHER" id="PTHR13832:SF565">
    <property type="entry name" value="AT28366P-RELATED"/>
    <property type="match status" value="1"/>
</dbReference>
<dbReference type="InterPro" id="IPR001932">
    <property type="entry name" value="PPM-type_phosphatase-like_dom"/>
</dbReference>
<sequence length="621" mass="67138">MGASQSKPVTTKHSASDMDHRIYVGSSCMQGWRPYMEDFHTCILKMPNIAFPHHCPHPYVCTYSHFPKEAAALINEYLEASNVDIADDDASPISPTARPSPLNGHVDLTPQPPTSEDSPDAKPPPEDHSEPAAQSITMTRTPTGHITINSTLDLDLGSNSANGDPHIPITRVVSTYTPLSRSLSPAAEKSDTISAADAPTGPAQKPTMNRSATQITIPTHPPDVAELKNVHPPPYVFRTLLFPSEEHHSFFAVCDGHRGNRVAHYLSRRVHWRVASSDEFERGEYADAMRKGFVGLDEELKNAYETVLTGREPAGSTCVTALVTTDQQLYVANTGDSRAVLCSAGEVVPMSFDHKPDGQHERERIENAGGFVEDGRVLGRLATARAIGDFDFKRDADRRLEDQIVTAKPDVFHKTLTDDDEFLVMCSDGVFDVLSSSSLISFVRSRLAAGLTPPTVAGEVLDYCLATTPSVGDVQAGSAAGTDNMTCVIVVFLRGRTWEEYVEVVRRRYGGLASPAPDEDVVELDLSNLDENGDPKARPRTGSLGSNGSGSFPAPPIANPRKRYDQMGDVGGWQCCGVGPGTEPKDSPEGGSSKVAATKLDPIVRNVEEVELGIRQETPSV</sequence>
<proteinExistence type="inferred from homology"/>
<comment type="cofactor">
    <cofactor evidence="1">
        <name>Mn(2+)</name>
        <dbReference type="ChEBI" id="CHEBI:29035"/>
    </cofactor>
</comment>